<protein>
    <submittedName>
        <fullName evidence="1">Uncharacterized protein</fullName>
    </submittedName>
</protein>
<gene>
    <name evidence="1" type="ORF">HPG69_007839</name>
</gene>
<name>A0A7J7EBR3_DICBM</name>
<evidence type="ECO:0000313" key="1">
    <source>
        <dbReference type="EMBL" id="KAF5912846.1"/>
    </source>
</evidence>
<dbReference type="Proteomes" id="UP000551758">
    <property type="component" value="Unassembled WGS sequence"/>
</dbReference>
<dbReference type="AlphaFoldDB" id="A0A7J7EBR3"/>
<sequence length="124" mass="14121">MLTRSVAFWTLEKTFYYAKLDKSQIHVLILMETSARLRQRKTIDKNISLSAVIVYDTSVQVVILSRDKSDDVQALLLFNITIFSIGIETPGRVTISMIKHIISRPTSRHTPSLLNQTTSSVHLF</sequence>
<accession>A0A7J7EBR3</accession>
<organism evidence="1 2">
    <name type="scientific">Diceros bicornis minor</name>
    <name type="common">South-central black rhinoceros</name>
    <dbReference type="NCBI Taxonomy" id="77932"/>
    <lineage>
        <taxon>Eukaryota</taxon>
        <taxon>Metazoa</taxon>
        <taxon>Chordata</taxon>
        <taxon>Craniata</taxon>
        <taxon>Vertebrata</taxon>
        <taxon>Euteleostomi</taxon>
        <taxon>Mammalia</taxon>
        <taxon>Eutheria</taxon>
        <taxon>Laurasiatheria</taxon>
        <taxon>Perissodactyla</taxon>
        <taxon>Rhinocerotidae</taxon>
        <taxon>Diceros</taxon>
    </lineage>
</organism>
<dbReference type="EMBL" id="JACDTQ010003801">
    <property type="protein sequence ID" value="KAF5912846.1"/>
    <property type="molecule type" value="Genomic_DNA"/>
</dbReference>
<keyword evidence="2" id="KW-1185">Reference proteome</keyword>
<evidence type="ECO:0000313" key="2">
    <source>
        <dbReference type="Proteomes" id="UP000551758"/>
    </source>
</evidence>
<proteinExistence type="predicted"/>
<comment type="caution">
    <text evidence="1">The sequence shown here is derived from an EMBL/GenBank/DDBJ whole genome shotgun (WGS) entry which is preliminary data.</text>
</comment>
<reference evidence="1 2" key="1">
    <citation type="journal article" date="2020" name="Mol. Biol. Evol.">
        <title>Interspecific Gene Flow and the Evolution of Specialization in Black and White Rhinoceros.</title>
        <authorList>
            <person name="Moodley Y."/>
            <person name="Westbury M.V."/>
            <person name="Russo I.M."/>
            <person name="Gopalakrishnan S."/>
            <person name="Rakotoarivelo A."/>
            <person name="Olsen R.A."/>
            <person name="Prost S."/>
            <person name="Tunstall T."/>
            <person name="Ryder O.A."/>
            <person name="Dalen L."/>
            <person name="Bruford M.W."/>
        </authorList>
    </citation>
    <scope>NUCLEOTIDE SEQUENCE [LARGE SCALE GENOMIC DNA]</scope>
    <source>
        <strain evidence="1">SBR-YM</strain>
        <tissue evidence="1">Skin</tissue>
    </source>
</reference>